<dbReference type="AlphaFoldDB" id="A0A7N0RCU6"/>
<evidence type="ECO:0000256" key="1">
    <source>
        <dbReference type="SAM" id="MobiDB-lite"/>
    </source>
</evidence>
<feature type="region of interest" description="Disordered" evidence="1">
    <location>
        <begin position="285"/>
        <end position="376"/>
    </location>
</feature>
<feature type="region of interest" description="Disordered" evidence="1">
    <location>
        <begin position="1"/>
        <end position="23"/>
    </location>
</feature>
<accession>A0A7N0RCU6</accession>
<feature type="compositionally biased region" description="Basic and acidic residues" evidence="1">
    <location>
        <begin position="285"/>
        <end position="302"/>
    </location>
</feature>
<sequence>MEALKNRQGTSNTEMPADSQQSAEEERLNSFLAQLQSEYAILDRIVYKNKNQHRRGSYFQYLMKVRRDLRLLQSVKLVEILTQCFYVIDGKKSKQKVSALESLKKSKRDSGKYNFMDRALGAARLLSQMVEPMLKAASKISTLLAQSFFVSFSVTVLAIIARLRVLVQQILLDVVSVFNAVSSIFHKRQSIKIIQEGVEVFREYYPNNEEMITLECVWETDKYVLIEKTQKIEIKTVDLPPSYPTVKYTSIEAFLEDDEPRAKKVDPDVTKSLIDTAIFSWNKERENETNEDHCVSEIKPSAHNESTSSSAFTIPEDSNPPSSKRKFDSKSRVAFVSVKKPSPSTDNGNNTLLQKVSSSSEDPLMLITSNPKSSVF</sequence>
<reference evidence="3" key="1">
    <citation type="submission" date="2021-01" db="UniProtKB">
        <authorList>
            <consortium name="EnsemblPlants"/>
        </authorList>
    </citation>
    <scope>IDENTIFICATION</scope>
</reference>
<name>A0A7N0RCU6_KALFE</name>
<dbReference type="InterPro" id="IPR027951">
    <property type="entry name" value="Nepro_N"/>
</dbReference>
<feature type="compositionally biased region" description="Polar residues" evidence="1">
    <location>
        <begin position="303"/>
        <end position="312"/>
    </location>
</feature>
<feature type="domain" description="Nucleolus and neural progenitor protein-like N-terminal" evidence="2">
    <location>
        <begin position="27"/>
        <end position="180"/>
    </location>
</feature>
<evidence type="ECO:0000313" key="3">
    <source>
        <dbReference type="EnsemblPlants" id="Kaladp0008s0545.1.v1.1"/>
    </source>
</evidence>
<dbReference type="Gramene" id="Kaladp0008s0545.1.v1.1">
    <property type="protein sequence ID" value="Kaladp0008s0545.1.v1.1"/>
    <property type="gene ID" value="Kaladp0008s0545.v1.1"/>
</dbReference>
<dbReference type="Pfam" id="PF14780">
    <property type="entry name" value="NEPRO_N"/>
    <property type="match status" value="1"/>
</dbReference>
<organism evidence="3 4">
    <name type="scientific">Kalanchoe fedtschenkoi</name>
    <name type="common">Lavender scallops</name>
    <name type="synonym">South American air plant</name>
    <dbReference type="NCBI Taxonomy" id="63787"/>
    <lineage>
        <taxon>Eukaryota</taxon>
        <taxon>Viridiplantae</taxon>
        <taxon>Streptophyta</taxon>
        <taxon>Embryophyta</taxon>
        <taxon>Tracheophyta</taxon>
        <taxon>Spermatophyta</taxon>
        <taxon>Magnoliopsida</taxon>
        <taxon>eudicotyledons</taxon>
        <taxon>Gunneridae</taxon>
        <taxon>Pentapetalae</taxon>
        <taxon>Saxifragales</taxon>
        <taxon>Crassulaceae</taxon>
        <taxon>Kalanchoe</taxon>
    </lineage>
</organism>
<dbReference type="PANTHER" id="PTHR34786">
    <property type="entry name" value="OS09G0504900 PROTEIN"/>
    <property type="match status" value="1"/>
</dbReference>
<proteinExistence type="predicted"/>
<evidence type="ECO:0000259" key="2">
    <source>
        <dbReference type="Pfam" id="PF14780"/>
    </source>
</evidence>
<protein>
    <recommendedName>
        <fullName evidence="2">Nucleolus and neural progenitor protein-like N-terminal domain-containing protein</fullName>
    </recommendedName>
</protein>
<dbReference type="EnsemblPlants" id="Kaladp0008s0545.1.v1.1">
    <property type="protein sequence ID" value="Kaladp0008s0545.1.v1.1"/>
    <property type="gene ID" value="Kaladp0008s0545.v1.1"/>
</dbReference>
<dbReference type="PANTHER" id="PTHR34786:SF1">
    <property type="entry name" value="OS09G0504900 PROTEIN"/>
    <property type="match status" value="1"/>
</dbReference>
<feature type="compositionally biased region" description="Polar residues" evidence="1">
    <location>
        <begin position="7"/>
        <end position="22"/>
    </location>
</feature>
<keyword evidence="4" id="KW-1185">Reference proteome</keyword>
<dbReference type="Proteomes" id="UP000594263">
    <property type="component" value="Unplaced"/>
</dbReference>
<dbReference type="OMA" id="TEIFLIQ"/>
<feature type="compositionally biased region" description="Polar residues" evidence="1">
    <location>
        <begin position="342"/>
        <end position="376"/>
    </location>
</feature>
<evidence type="ECO:0000313" key="4">
    <source>
        <dbReference type="Proteomes" id="UP000594263"/>
    </source>
</evidence>